<dbReference type="UniPathway" id="UPA00143"/>
<dbReference type="STRING" id="137246.A0A401TGM7"/>
<comment type="caution">
    <text evidence="1">The sequence shown here is derived from an EMBL/GenBank/DDBJ whole genome shotgun (WGS) entry which is preliminary data.</text>
</comment>
<name>A0A401TGM7_CHIPU</name>
<proteinExistence type="predicted"/>
<gene>
    <name evidence="1" type="ORF">chiPu_0025914</name>
</gene>
<sequence length="81" mass="8776">MTGILISAAALPVCLTRPPKLILHPPPISKTDIKPIPGISHTNRKTTNKLNRKGFSLHPLVPSTYLSSTLGFRDSVYCIAV</sequence>
<dbReference type="OrthoDB" id="8906585at2759"/>
<keyword evidence="2" id="KW-1185">Reference proteome</keyword>
<evidence type="ECO:0000313" key="1">
    <source>
        <dbReference type="EMBL" id="GCC41795.1"/>
    </source>
</evidence>
<dbReference type="AlphaFoldDB" id="A0A401TGM7"/>
<organism evidence="1 2">
    <name type="scientific">Chiloscyllium punctatum</name>
    <name type="common">Brownbanded bambooshark</name>
    <name type="synonym">Hemiscyllium punctatum</name>
    <dbReference type="NCBI Taxonomy" id="137246"/>
    <lineage>
        <taxon>Eukaryota</taxon>
        <taxon>Metazoa</taxon>
        <taxon>Chordata</taxon>
        <taxon>Craniata</taxon>
        <taxon>Vertebrata</taxon>
        <taxon>Chondrichthyes</taxon>
        <taxon>Elasmobranchii</taxon>
        <taxon>Galeomorphii</taxon>
        <taxon>Galeoidea</taxon>
        <taxon>Orectolobiformes</taxon>
        <taxon>Hemiscylliidae</taxon>
        <taxon>Chiloscyllium</taxon>
    </lineage>
</organism>
<dbReference type="GO" id="GO:0016567">
    <property type="term" value="P:protein ubiquitination"/>
    <property type="evidence" value="ECO:0007669"/>
    <property type="project" value="UniProtKB-UniPathway"/>
</dbReference>
<protein>
    <submittedName>
        <fullName evidence="1">Uncharacterized protein</fullName>
    </submittedName>
</protein>
<reference evidence="1 2" key="1">
    <citation type="journal article" date="2018" name="Nat. Ecol. Evol.">
        <title>Shark genomes provide insights into elasmobranch evolution and the origin of vertebrates.</title>
        <authorList>
            <person name="Hara Y"/>
            <person name="Yamaguchi K"/>
            <person name="Onimaru K"/>
            <person name="Kadota M"/>
            <person name="Koyanagi M"/>
            <person name="Keeley SD"/>
            <person name="Tatsumi K"/>
            <person name="Tanaka K"/>
            <person name="Motone F"/>
            <person name="Kageyama Y"/>
            <person name="Nozu R"/>
            <person name="Adachi N"/>
            <person name="Nishimura O"/>
            <person name="Nakagawa R"/>
            <person name="Tanegashima C"/>
            <person name="Kiyatake I"/>
            <person name="Matsumoto R"/>
            <person name="Murakumo K"/>
            <person name="Nishida K"/>
            <person name="Terakita A"/>
            <person name="Kuratani S"/>
            <person name="Sato K"/>
            <person name="Hyodo S Kuraku.S."/>
        </authorList>
    </citation>
    <scope>NUCLEOTIDE SEQUENCE [LARGE SCALE GENOMIC DNA]</scope>
</reference>
<accession>A0A401TGM7</accession>
<evidence type="ECO:0000313" key="2">
    <source>
        <dbReference type="Proteomes" id="UP000287033"/>
    </source>
</evidence>
<dbReference type="EMBL" id="BEZZ01068407">
    <property type="protein sequence ID" value="GCC41795.1"/>
    <property type="molecule type" value="Genomic_DNA"/>
</dbReference>
<dbReference type="Proteomes" id="UP000287033">
    <property type="component" value="Unassembled WGS sequence"/>
</dbReference>